<protein>
    <submittedName>
        <fullName evidence="2">GNAT family N-acetyltransferase</fullName>
    </submittedName>
</protein>
<evidence type="ECO:0000313" key="3">
    <source>
        <dbReference type="Proteomes" id="UP000562984"/>
    </source>
</evidence>
<dbReference type="Pfam" id="PF13302">
    <property type="entry name" value="Acetyltransf_3"/>
    <property type="match status" value="1"/>
</dbReference>
<dbReference type="InterPro" id="IPR000182">
    <property type="entry name" value="GNAT_dom"/>
</dbReference>
<feature type="domain" description="N-acetyltransferase" evidence="1">
    <location>
        <begin position="15"/>
        <end position="180"/>
    </location>
</feature>
<keyword evidence="2" id="KW-0808">Transferase</keyword>
<dbReference type="Gene3D" id="3.40.630.30">
    <property type="match status" value="1"/>
</dbReference>
<dbReference type="InterPro" id="IPR051531">
    <property type="entry name" value="N-acetyltransferase"/>
</dbReference>
<dbReference type="InterPro" id="IPR016181">
    <property type="entry name" value="Acyl_CoA_acyltransferase"/>
</dbReference>
<dbReference type="SUPFAM" id="SSF55729">
    <property type="entry name" value="Acyl-CoA N-acyltransferases (Nat)"/>
    <property type="match status" value="1"/>
</dbReference>
<dbReference type="PANTHER" id="PTHR43792">
    <property type="entry name" value="GNAT FAMILY, PUTATIVE (AFU_ORTHOLOGUE AFUA_3G00765)-RELATED-RELATED"/>
    <property type="match status" value="1"/>
</dbReference>
<dbReference type="PANTHER" id="PTHR43792:SF1">
    <property type="entry name" value="N-ACETYLTRANSFERASE DOMAIN-CONTAINING PROTEIN"/>
    <property type="match status" value="1"/>
</dbReference>
<accession>A0A849A880</accession>
<proteinExistence type="predicted"/>
<dbReference type="EMBL" id="JABEND010000007">
    <property type="protein sequence ID" value="NNG36705.1"/>
    <property type="molecule type" value="Genomic_DNA"/>
</dbReference>
<keyword evidence="3" id="KW-1185">Reference proteome</keyword>
<dbReference type="AlphaFoldDB" id="A0A849A880"/>
<evidence type="ECO:0000259" key="1">
    <source>
        <dbReference type="PROSITE" id="PS51186"/>
    </source>
</evidence>
<organism evidence="2 3">
    <name type="scientific">Nakamurella aerolata</name>
    <dbReference type="NCBI Taxonomy" id="1656892"/>
    <lineage>
        <taxon>Bacteria</taxon>
        <taxon>Bacillati</taxon>
        <taxon>Actinomycetota</taxon>
        <taxon>Actinomycetes</taxon>
        <taxon>Nakamurellales</taxon>
        <taxon>Nakamurellaceae</taxon>
        <taxon>Nakamurella</taxon>
    </lineage>
</organism>
<dbReference type="RefSeq" id="WP_171200388.1">
    <property type="nucleotide sequence ID" value="NZ_JABEND010000007.1"/>
</dbReference>
<gene>
    <name evidence="2" type="ORF">HKD39_13485</name>
</gene>
<dbReference type="PROSITE" id="PS51186">
    <property type="entry name" value="GNAT"/>
    <property type="match status" value="1"/>
</dbReference>
<dbReference type="Proteomes" id="UP000562984">
    <property type="component" value="Unassembled WGS sequence"/>
</dbReference>
<name>A0A849A880_9ACTN</name>
<comment type="caution">
    <text evidence="2">The sequence shown here is derived from an EMBL/GenBank/DDBJ whole genome shotgun (WGS) entry which is preliminary data.</text>
</comment>
<reference evidence="2 3" key="1">
    <citation type="submission" date="2020-05" db="EMBL/GenBank/DDBJ databases">
        <title>Nakamurella sp. DB0629 isolated from air conditioner.</title>
        <authorList>
            <person name="Kim D.H."/>
            <person name="Kim D.-U."/>
        </authorList>
    </citation>
    <scope>NUCLEOTIDE SEQUENCE [LARGE SCALE GENOMIC DNA]</scope>
    <source>
        <strain evidence="2 3">DB0629</strain>
    </source>
</reference>
<evidence type="ECO:0000313" key="2">
    <source>
        <dbReference type="EMBL" id="NNG36705.1"/>
    </source>
</evidence>
<sequence>MPSSALSLPIHTKRLLLRNYEPDDLESIFDYYSDPDVCRFLLSEPYSLDDARDVVDLRCRWTDPTKPGDSLALVVEINDFVVGDLTLKLRGEKSSIGELGWCFHPAHSGRGLATEAGSAMLALAFEHFGMHRVIAQMDARNTASARLCERLGMTREAHHRQDWWNKGEWTDTYVYAMLANDETAC</sequence>
<dbReference type="GO" id="GO:0016747">
    <property type="term" value="F:acyltransferase activity, transferring groups other than amino-acyl groups"/>
    <property type="evidence" value="ECO:0007669"/>
    <property type="project" value="InterPro"/>
</dbReference>